<gene>
    <name evidence="4" type="ORF">DFJ69_2294</name>
</gene>
<name>A0A3D9SLP1_9ACTN</name>
<keyword evidence="2" id="KW-0812">Transmembrane</keyword>
<protein>
    <submittedName>
        <fullName evidence="4">Restriction system protein</fullName>
    </submittedName>
</protein>
<dbReference type="SUPFAM" id="SSF52980">
    <property type="entry name" value="Restriction endonuclease-like"/>
    <property type="match status" value="1"/>
</dbReference>
<keyword evidence="2" id="KW-0472">Membrane</keyword>
<dbReference type="PANTHER" id="PTHR30015">
    <property type="entry name" value="MRR RESTRICTION SYSTEM PROTEIN"/>
    <property type="match status" value="1"/>
</dbReference>
<keyword evidence="2" id="KW-1133">Transmembrane helix</keyword>
<dbReference type="AlphaFoldDB" id="A0A3D9SLP1"/>
<feature type="transmembrane region" description="Helical" evidence="2">
    <location>
        <begin position="87"/>
        <end position="106"/>
    </location>
</feature>
<comment type="caution">
    <text evidence="4">The sequence shown here is derived from an EMBL/GenBank/DDBJ whole genome shotgun (WGS) entry which is preliminary data.</text>
</comment>
<accession>A0A3D9SLP1</accession>
<dbReference type="InterPro" id="IPR007560">
    <property type="entry name" value="Restrct_endonuc_IV_Mrr"/>
</dbReference>
<evidence type="ECO:0000313" key="5">
    <source>
        <dbReference type="Proteomes" id="UP000256661"/>
    </source>
</evidence>
<evidence type="ECO:0000259" key="3">
    <source>
        <dbReference type="Pfam" id="PF04471"/>
    </source>
</evidence>
<feature type="compositionally biased region" description="Basic and acidic residues" evidence="1">
    <location>
        <begin position="1"/>
        <end position="11"/>
    </location>
</feature>
<feature type="compositionally biased region" description="Basic residues" evidence="1">
    <location>
        <begin position="12"/>
        <end position="46"/>
    </location>
</feature>
<feature type="region of interest" description="Disordered" evidence="1">
    <location>
        <begin position="1"/>
        <end position="53"/>
    </location>
</feature>
<dbReference type="GO" id="GO:0009307">
    <property type="term" value="P:DNA restriction-modification system"/>
    <property type="evidence" value="ECO:0007669"/>
    <property type="project" value="InterPro"/>
</dbReference>
<dbReference type="InterPro" id="IPR011335">
    <property type="entry name" value="Restrct_endonuc-II-like"/>
</dbReference>
<proteinExistence type="predicted"/>
<dbReference type="InterPro" id="IPR011856">
    <property type="entry name" value="tRNA_endonuc-like_dom_sf"/>
</dbReference>
<dbReference type="Pfam" id="PF04471">
    <property type="entry name" value="Mrr_cat"/>
    <property type="match status" value="1"/>
</dbReference>
<dbReference type="Gene3D" id="3.40.1350.10">
    <property type="match status" value="1"/>
</dbReference>
<organism evidence="4 5">
    <name type="scientific">Thermomonospora umbrina</name>
    <dbReference type="NCBI Taxonomy" id="111806"/>
    <lineage>
        <taxon>Bacteria</taxon>
        <taxon>Bacillati</taxon>
        <taxon>Actinomycetota</taxon>
        <taxon>Actinomycetes</taxon>
        <taxon>Streptosporangiales</taxon>
        <taxon>Thermomonosporaceae</taxon>
        <taxon>Thermomonospora</taxon>
    </lineage>
</organism>
<dbReference type="InterPro" id="IPR052906">
    <property type="entry name" value="Type_IV_Methyl-Rstrct_Enzyme"/>
</dbReference>
<dbReference type="RefSeq" id="WP_245974255.1">
    <property type="nucleotide sequence ID" value="NZ_QTTT01000001.1"/>
</dbReference>
<evidence type="ECO:0000313" key="4">
    <source>
        <dbReference type="EMBL" id="REE96842.1"/>
    </source>
</evidence>
<feature type="domain" description="Restriction endonuclease type IV Mrr" evidence="3">
    <location>
        <begin position="127"/>
        <end position="238"/>
    </location>
</feature>
<dbReference type="PANTHER" id="PTHR30015:SF6">
    <property type="entry name" value="SLL1429 PROTEIN"/>
    <property type="match status" value="1"/>
</dbReference>
<dbReference type="Proteomes" id="UP000256661">
    <property type="component" value="Unassembled WGS sequence"/>
</dbReference>
<evidence type="ECO:0000256" key="2">
    <source>
        <dbReference type="SAM" id="Phobius"/>
    </source>
</evidence>
<sequence>MPRSAPFDRRPRTARRTTRRSRSTRPTRSTRRTRPTRSGRTTRRGGGKAAPRRSVSTLRLGFVSLLVGVLIGTTALGRVVSEHPAATVGVLVLLLTATLLAGAAHLRRTARRRRALFEANCRLDQIDLMTGDEFERHVAELLRRDGFRAVRVVGRTADRGADVIARGPDGEPIAVQCKRWRGNVGAVEVRNFIGALNAAYAGHRGVFVASSAFTVQALEEAGLAGLRLVDRPDLGRWLTGEPLSLR</sequence>
<keyword evidence="5" id="KW-1185">Reference proteome</keyword>
<dbReference type="GO" id="GO:0003677">
    <property type="term" value="F:DNA binding"/>
    <property type="evidence" value="ECO:0007669"/>
    <property type="project" value="InterPro"/>
</dbReference>
<dbReference type="EMBL" id="QTTT01000001">
    <property type="protein sequence ID" value="REE96842.1"/>
    <property type="molecule type" value="Genomic_DNA"/>
</dbReference>
<dbReference type="GO" id="GO:0015666">
    <property type="term" value="F:restriction endodeoxyribonuclease activity"/>
    <property type="evidence" value="ECO:0007669"/>
    <property type="project" value="TreeGrafter"/>
</dbReference>
<reference evidence="4 5" key="1">
    <citation type="submission" date="2018-08" db="EMBL/GenBank/DDBJ databases">
        <title>Sequencing the genomes of 1000 actinobacteria strains.</title>
        <authorList>
            <person name="Klenk H.-P."/>
        </authorList>
    </citation>
    <scope>NUCLEOTIDE SEQUENCE [LARGE SCALE GENOMIC DNA]</scope>
    <source>
        <strain evidence="4 5">DSM 43927</strain>
    </source>
</reference>
<evidence type="ECO:0000256" key="1">
    <source>
        <dbReference type="SAM" id="MobiDB-lite"/>
    </source>
</evidence>